<dbReference type="AlphaFoldDB" id="A0A1C3UW76"/>
<gene>
    <name evidence="3" type="ORF">GA0061100_103354</name>
</gene>
<dbReference type="Proteomes" id="UP000186228">
    <property type="component" value="Unassembled WGS sequence"/>
</dbReference>
<dbReference type="Pfam" id="PF03808">
    <property type="entry name" value="Glyco_tran_WecG"/>
    <property type="match status" value="1"/>
</dbReference>
<protein>
    <submittedName>
        <fullName evidence="3">Polymer biosynthesis protein, WecB/TagA/CpsF family</fullName>
    </submittedName>
</protein>
<dbReference type="GO" id="GO:0016758">
    <property type="term" value="F:hexosyltransferase activity"/>
    <property type="evidence" value="ECO:0007669"/>
    <property type="project" value="TreeGrafter"/>
</dbReference>
<accession>A0A1C3UW76</accession>
<dbReference type="CDD" id="cd06533">
    <property type="entry name" value="Glyco_transf_WecG_TagA"/>
    <property type="match status" value="1"/>
</dbReference>
<keyword evidence="2" id="KW-0808">Transferase</keyword>
<dbReference type="EMBL" id="FMAC01000003">
    <property type="protein sequence ID" value="SCB19664.1"/>
    <property type="molecule type" value="Genomic_DNA"/>
</dbReference>
<proteinExistence type="predicted"/>
<dbReference type="STRING" id="52131.GA0061100_103354"/>
<evidence type="ECO:0000256" key="1">
    <source>
        <dbReference type="ARBA" id="ARBA00022676"/>
    </source>
</evidence>
<dbReference type="PANTHER" id="PTHR34136">
    <property type="match status" value="1"/>
</dbReference>
<dbReference type="OrthoDB" id="9771846at2"/>
<name>A0A1C3UW76_9HYPH</name>
<dbReference type="NCBIfam" id="TIGR00696">
    <property type="entry name" value="wecG_tagA_cpsF"/>
    <property type="match status" value="1"/>
</dbReference>
<keyword evidence="1" id="KW-0328">Glycosyltransferase</keyword>
<organism evidence="3 4">
    <name type="scientific">Rhizobium hainanense</name>
    <dbReference type="NCBI Taxonomy" id="52131"/>
    <lineage>
        <taxon>Bacteria</taxon>
        <taxon>Pseudomonadati</taxon>
        <taxon>Pseudomonadota</taxon>
        <taxon>Alphaproteobacteria</taxon>
        <taxon>Hyphomicrobiales</taxon>
        <taxon>Rhizobiaceae</taxon>
        <taxon>Rhizobium/Agrobacterium group</taxon>
        <taxon>Rhizobium</taxon>
    </lineage>
</organism>
<dbReference type="RefSeq" id="WP_143525423.1">
    <property type="nucleotide sequence ID" value="NZ_FMAC01000003.1"/>
</dbReference>
<evidence type="ECO:0000256" key="2">
    <source>
        <dbReference type="ARBA" id="ARBA00022679"/>
    </source>
</evidence>
<dbReference type="InterPro" id="IPR004629">
    <property type="entry name" value="WecG_TagA_CpsF"/>
</dbReference>
<evidence type="ECO:0000313" key="3">
    <source>
        <dbReference type="EMBL" id="SCB19664.1"/>
    </source>
</evidence>
<sequence>MQSADAPEHGAAIPAQDYPLTLPSVLIGGLPITVVNRRNAASFMIDVARRRRRDSRPYYFTSANGEVVARVHADANIAKLFQKADQILADGQPLVMASRLLCRVQLPERVATTDLFHDVAELAEKDGISFYLLGATETANHQAVAAVQTRYPDLRIVGHCHGYLAGEALERKLDEINALAPDILWIGLGVPREQIFVHDFAARLANVGIIKTSGGLFDHLAERTKRAPIWVQRAGFEWFWRMVMEPRRLFWRYLTTNPYAIYAILRYSK</sequence>
<evidence type="ECO:0000313" key="4">
    <source>
        <dbReference type="Proteomes" id="UP000186228"/>
    </source>
</evidence>
<dbReference type="PANTHER" id="PTHR34136:SF1">
    <property type="entry name" value="UDP-N-ACETYL-D-MANNOSAMINURONIC ACID TRANSFERASE"/>
    <property type="match status" value="1"/>
</dbReference>
<keyword evidence="4" id="KW-1185">Reference proteome</keyword>
<reference evidence="4" key="1">
    <citation type="submission" date="2016-08" db="EMBL/GenBank/DDBJ databases">
        <authorList>
            <person name="Varghese N."/>
            <person name="Submissions Spin"/>
        </authorList>
    </citation>
    <scope>NUCLEOTIDE SEQUENCE [LARGE SCALE GENOMIC DNA]</scope>
    <source>
        <strain evidence="4">CCBAU 57015</strain>
    </source>
</reference>